<organism evidence="2 3">
    <name type="scientific">Mycena rosella</name>
    <name type="common">Pink bonnet</name>
    <name type="synonym">Agaricus rosellus</name>
    <dbReference type="NCBI Taxonomy" id="1033263"/>
    <lineage>
        <taxon>Eukaryota</taxon>
        <taxon>Fungi</taxon>
        <taxon>Dikarya</taxon>
        <taxon>Basidiomycota</taxon>
        <taxon>Agaricomycotina</taxon>
        <taxon>Agaricomycetes</taxon>
        <taxon>Agaricomycetidae</taxon>
        <taxon>Agaricales</taxon>
        <taxon>Marasmiineae</taxon>
        <taxon>Mycenaceae</taxon>
        <taxon>Mycena</taxon>
    </lineage>
</organism>
<accession>A0AAD7DMK2</accession>
<protein>
    <submittedName>
        <fullName evidence="2">Uncharacterized protein</fullName>
    </submittedName>
</protein>
<dbReference type="Proteomes" id="UP001221757">
    <property type="component" value="Unassembled WGS sequence"/>
</dbReference>
<feature type="signal peptide" evidence="1">
    <location>
        <begin position="1"/>
        <end position="22"/>
    </location>
</feature>
<gene>
    <name evidence="2" type="ORF">B0H17DRAFT_1055644</name>
</gene>
<feature type="chain" id="PRO_5042064649" evidence="1">
    <location>
        <begin position="23"/>
        <end position="285"/>
    </location>
</feature>
<keyword evidence="3" id="KW-1185">Reference proteome</keyword>
<comment type="caution">
    <text evidence="2">The sequence shown here is derived from an EMBL/GenBank/DDBJ whole genome shotgun (WGS) entry which is preliminary data.</text>
</comment>
<keyword evidence="1" id="KW-0732">Signal</keyword>
<dbReference type="AlphaFoldDB" id="A0AAD7DMK2"/>
<evidence type="ECO:0000313" key="3">
    <source>
        <dbReference type="Proteomes" id="UP001221757"/>
    </source>
</evidence>
<name>A0AAD7DMK2_MYCRO</name>
<proteinExistence type="predicted"/>
<evidence type="ECO:0000256" key="1">
    <source>
        <dbReference type="SAM" id="SignalP"/>
    </source>
</evidence>
<evidence type="ECO:0000313" key="2">
    <source>
        <dbReference type="EMBL" id="KAJ7695348.1"/>
    </source>
</evidence>
<reference evidence="2" key="1">
    <citation type="submission" date="2023-03" db="EMBL/GenBank/DDBJ databases">
        <title>Massive genome expansion in bonnet fungi (Mycena s.s.) driven by repeated elements and novel gene families across ecological guilds.</title>
        <authorList>
            <consortium name="Lawrence Berkeley National Laboratory"/>
            <person name="Harder C.B."/>
            <person name="Miyauchi S."/>
            <person name="Viragh M."/>
            <person name="Kuo A."/>
            <person name="Thoen E."/>
            <person name="Andreopoulos B."/>
            <person name="Lu D."/>
            <person name="Skrede I."/>
            <person name="Drula E."/>
            <person name="Henrissat B."/>
            <person name="Morin E."/>
            <person name="Kohler A."/>
            <person name="Barry K."/>
            <person name="LaButti K."/>
            <person name="Morin E."/>
            <person name="Salamov A."/>
            <person name="Lipzen A."/>
            <person name="Mereny Z."/>
            <person name="Hegedus B."/>
            <person name="Baldrian P."/>
            <person name="Stursova M."/>
            <person name="Weitz H."/>
            <person name="Taylor A."/>
            <person name="Grigoriev I.V."/>
            <person name="Nagy L.G."/>
            <person name="Martin F."/>
            <person name="Kauserud H."/>
        </authorList>
    </citation>
    <scope>NUCLEOTIDE SEQUENCE</scope>
    <source>
        <strain evidence="2">CBHHK067</strain>
    </source>
</reference>
<dbReference type="EMBL" id="JARKIE010000038">
    <property type="protein sequence ID" value="KAJ7695348.1"/>
    <property type="molecule type" value="Genomic_DNA"/>
</dbReference>
<sequence>MTVSTTMLRLLVLCGLLSSVMAHTHMFFPKPRNEKDYVFSKKGANACENTRTDITDNTAFFRGQSFEPKWFWNNHIGGFIKFALAEGHPGKVDNAVLLANENIINGQCYTGGCNKKGKDTGDKHVCVGKNITIPNWVADGDYVLSFSSIGGFHSNNIPTKQLPLYHNCANIHIQGGAALETRPKDWVAPFIGGSQDSVNGKSIPADTCGFKKFRAEPADPSVVDTNDVSESNISFGLPDGWAVPGGSLARKLNELILPRLGHVVRKFKNFRAKEADGLVGYSLYK</sequence>